<feature type="signal peptide" evidence="2">
    <location>
        <begin position="1"/>
        <end position="21"/>
    </location>
</feature>
<feature type="chain" id="PRO_5038984510" evidence="2">
    <location>
        <begin position="22"/>
        <end position="197"/>
    </location>
</feature>
<accession>A0A5B2WNJ7</accession>
<dbReference type="PROSITE" id="PS51257">
    <property type="entry name" value="PROKAR_LIPOPROTEIN"/>
    <property type="match status" value="1"/>
</dbReference>
<feature type="region of interest" description="Disordered" evidence="1">
    <location>
        <begin position="24"/>
        <end position="47"/>
    </location>
</feature>
<dbReference type="Proteomes" id="UP000323454">
    <property type="component" value="Unassembled WGS sequence"/>
</dbReference>
<reference evidence="3 4" key="1">
    <citation type="submission" date="2019-09" db="EMBL/GenBank/DDBJ databases">
        <title>Goodfellowia gen. nov., a new genus of the Pseudonocardineae related to Actinoalloteichus, containing Goodfellowia coeruleoviolacea gen. nov., comb. nov. gen. nov., comb. nov.</title>
        <authorList>
            <person name="Labeda D."/>
        </authorList>
    </citation>
    <scope>NUCLEOTIDE SEQUENCE [LARGE SCALE GENOMIC DNA]</scope>
    <source>
        <strain evidence="3 4">AN110305</strain>
    </source>
</reference>
<sequence>MRATVGVLVTACLAGAAAMLAGCSSDQPQSQPAPSSSTAPSRLSPPLVKEDLEVTKYRADPCALIRADQLAQFGITAPGSVVDGWRCAWHPNVAARPSYRAGVDLTSGGLEGLYRKRSTLPMFTPDEVDGYPAVRTADDPHATDHGRCTVEVGVAATSLVVVDVQVADERSLDYRDPCPLASTFAGYVIGNLVSLAP</sequence>
<proteinExistence type="predicted"/>
<evidence type="ECO:0000256" key="2">
    <source>
        <dbReference type="SAM" id="SignalP"/>
    </source>
</evidence>
<dbReference type="RefSeq" id="WP_149854215.1">
    <property type="nucleotide sequence ID" value="NZ_VUOB01000074.1"/>
</dbReference>
<name>A0A5B2WNJ7_9PSEU</name>
<dbReference type="EMBL" id="VUOB01000074">
    <property type="protein sequence ID" value="KAA2252558.1"/>
    <property type="molecule type" value="Genomic_DNA"/>
</dbReference>
<protein>
    <submittedName>
        <fullName evidence="3">DUF3558 domain-containing protein</fullName>
    </submittedName>
</protein>
<dbReference type="InterPro" id="IPR024520">
    <property type="entry name" value="DUF3558"/>
</dbReference>
<gene>
    <name evidence="3" type="ORF">F0L68_35175</name>
</gene>
<feature type="compositionally biased region" description="Low complexity" evidence="1">
    <location>
        <begin position="24"/>
        <end position="46"/>
    </location>
</feature>
<comment type="caution">
    <text evidence="3">The sequence shown here is derived from an EMBL/GenBank/DDBJ whole genome shotgun (WGS) entry which is preliminary data.</text>
</comment>
<evidence type="ECO:0000256" key="1">
    <source>
        <dbReference type="SAM" id="MobiDB-lite"/>
    </source>
</evidence>
<keyword evidence="4" id="KW-1185">Reference proteome</keyword>
<evidence type="ECO:0000313" key="3">
    <source>
        <dbReference type="EMBL" id="KAA2252558.1"/>
    </source>
</evidence>
<evidence type="ECO:0000313" key="4">
    <source>
        <dbReference type="Proteomes" id="UP000323454"/>
    </source>
</evidence>
<dbReference type="Pfam" id="PF12079">
    <property type="entry name" value="DUF3558"/>
    <property type="match status" value="1"/>
</dbReference>
<reference evidence="3 4" key="2">
    <citation type="submission" date="2019-09" db="EMBL/GenBank/DDBJ databases">
        <authorList>
            <person name="Jin C."/>
        </authorList>
    </citation>
    <scope>NUCLEOTIDE SEQUENCE [LARGE SCALE GENOMIC DNA]</scope>
    <source>
        <strain evidence="3 4">AN110305</strain>
    </source>
</reference>
<dbReference type="OrthoDB" id="3697076at2"/>
<dbReference type="AlphaFoldDB" id="A0A5B2WNJ7"/>
<organism evidence="3 4">
    <name type="scientific">Solihabitans fulvus</name>
    <dbReference type="NCBI Taxonomy" id="1892852"/>
    <lineage>
        <taxon>Bacteria</taxon>
        <taxon>Bacillati</taxon>
        <taxon>Actinomycetota</taxon>
        <taxon>Actinomycetes</taxon>
        <taxon>Pseudonocardiales</taxon>
        <taxon>Pseudonocardiaceae</taxon>
        <taxon>Solihabitans</taxon>
    </lineage>
</organism>
<keyword evidence="2" id="KW-0732">Signal</keyword>